<reference evidence="1" key="1">
    <citation type="journal article" date="2021" name="Proc. Natl. Acad. Sci. U.S.A.">
        <title>A Catalog of Tens of Thousands of Viruses from Human Metagenomes Reveals Hidden Associations with Chronic Diseases.</title>
        <authorList>
            <person name="Tisza M.J."/>
            <person name="Buck C.B."/>
        </authorList>
    </citation>
    <scope>NUCLEOTIDE SEQUENCE</scope>
    <source>
        <strain evidence="1">CtLdn10</strain>
    </source>
</reference>
<protein>
    <submittedName>
        <fullName evidence="1">Nucleoside deoxyribosyltransferase</fullName>
    </submittedName>
</protein>
<accession>A0A8S5SQ50</accession>
<evidence type="ECO:0000313" key="1">
    <source>
        <dbReference type="EMBL" id="DAF53172.1"/>
    </source>
</evidence>
<organism evidence="1">
    <name type="scientific">Siphoviridae sp. ctLdn10</name>
    <dbReference type="NCBI Taxonomy" id="2827847"/>
    <lineage>
        <taxon>Viruses</taxon>
        <taxon>Duplodnaviria</taxon>
        <taxon>Heunggongvirae</taxon>
        <taxon>Uroviricota</taxon>
        <taxon>Caudoviricetes</taxon>
    </lineage>
</organism>
<name>A0A8S5SQ50_9CAUD</name>
<dbReference type="Gene3D" id="3.40.50.450">
    <property type="match status" value="1"/>
</dbReference>
<dbReference type="EMBL" id="BK032647">
    <property type="protein sequence ID" value="DAF53172.1"/>
    <property type="molecule type" value="Genomic_DNA"/>
</dbReference>
<dbReference type="SUPFAM" id="SSF52309">
    <property type="entry name" value="N-(deoxy)ribosyltransferase-like"/>
    <property type="match status" value="1"/>
</dbReference>
<proteinExistence type="predicted"/>
<dbReference type="InterPro" id="IPR025518">
    <property type="entry name" value="DUF4406"/>
</dbReference>
<dbReference type="Pfam" id="PF14359">
    <property type="entry name" value="DUF4406"/>
    <property type="match status" value="1"/>
</dbReference>
<sequence>MEKKKCYISLPITGRDIQEVKDNIEDLKDFVRTLGYDPVSPFDREVDFNATHEQHMREDLKLLLDCDYIFMEDGWRHSVGCRAELNVALSCGIEIIVRKESDILAV</sequence>